<dbReference type="Proteomes" id="UP001552299">
    <property type="component" value="Unassembled WGS sequence"/>
</dbReference>
<feature type="region of interest" description="Disordered" evidence="1">
    <location>
        <begin position="151"/>
        <end position="193"/>
    </location>
</feature>
<reference evidence="2 3" key="1">
    <citation type="journal article" date="2024" name="Plant Biotechnol. J.">
        <title>Dendrobium thyrsiflorum genome and its molecular insights into genes involved in important horticultural traits.</title>
        <authorList>
            <person name="Chen B."/>
            <person name="Wang J.Y."/>
            <person name="Zheng P.J."/>
            <person name="Li K.L."/>
            <person name="Liang Y.M."/>
            <person name="Chen X.F."/>
            <person name="Zhang C."/>
            <person name="Zhao X."/>
            <person name="He X."/>
            <person name="Zhang G.Q."/>
            <person name="Liu Z.J."/>
            <person name="Xu Q."/>
        </authorList>
    </citation>
    <scope>NUCLEOTIDE SEQUENCE [LARGE SCALE GENOMIC DNA]</scope>
    <source>
        <strain evidence="2">GZMU011</strain>
    </source>
</reference>
<sequence>MVTIGDGGRRTTDDKGWRRRWSMAASGNGQQVVMVGGGGGQRRQVTVANRWRWPASGRRGAMEINRNIHSNVPFPKRQGDPLSKRQFAQPRSPTKPENPTENKAACSCLDNAGGVAEPVAGNVVSEDKSAHRMRITAGLCIFCPHYRINPSKSKDKSDESNRAARQDEPNDTKFNSIQAQMSPNQGPETLLEGSNHNLSYQTVSKYDDSISTVHSSHSENTPDLSLIYEPCHLQKSINRALILLEKGPKQEKRKRRREEEKEETPPRPPPEFRRAAPLTPEFRRAAPLTPEFRRAAP</sequence>
<evidence type="ECO:0000256" key="1">
    <source>
        <dbReference type="SAM" id="MobiDB-lite"/>
    </source>
</evidence>
<evidence type="ECO:0000313" key="3">
    <source>
        <dbReference type="Proteomes" id="UP001552299"/>
    </source>
</evidence>
<feature type="region of interest" description="Disordered" evidence="1">
    <location>
        <begin position="68"/>
        <end position="105"/>
    </location>
</feature>
<keyword evidence="3" id="KW-1185">Reference proteome</keyword>
<accession>A0ABD0U1K4</accession>
<proteinExistence type="predicted"/>
<name>A0ABD0U1K4_DENTH</name>
<evidence type="ECO:0000313" key="2">
    <source>
        <dbReference type="EMBL" id="KAL0905718.1"/>
    </source>
</evidence>
<gene>
    <name evidence="2" type="ORF">M5K25_024156</name>
</gene>
<feature type="compositionally biased region" description="Basic and acidic residues" evidence="1">
    <location>
        <begin position="257"/>
        <end position="274"/>
    </location>
</feature>
<protein>
    <submittedName>
        <fullName evidence="2">Uncharacterized protein</fullName>
    </submittedName>
</protein>
<dbReference type="EMBL" id="JANQDX010000018">
    <property type="protein sequence ID" value="KAL0905718.1"/>
    <property type="molecule type" value="Genomic_DNA"/>
</dbReference>
<feature type="region of interest" description="Disordered" evidence="1">
    <location>
        <begin position="244"/>
        <end position="297"/>
    </location>
</feature>
<comment type="caution">
    <text evidence="2">The sequence shown here is derived from an EMBL/GenBank/DDBJ whole genome shotgun (WGS) entry which is preliminary data.</text>
</comment>
<feature type="compositionally biased region" description="Polar residues" evidence="1">
    <location>
        <begin position="172"/>
        <end position="193"/>
    </location>
</feature>
<dbReference type="AlphaFoldDB" id="A0ABD0U1K4"/>
<organism evidence="2 3">
    <name type="scientific">Dendrobium thyrsiflorum</name>
    <name type="common">Pinecone-like raceme dendrobium</name>
    <name type="synonym">Orchid</name>
    <dbReference type="NCBI Taxonomy" id="117978"/>
    <lineage>
        <taxon>Eukaryota</taxon>
        <taxon>Viridiplantae</taxon>
        <taxon>Streptophyta</taxon>
        <taxon>Embryophyta</taxon>
        <taxon>Tracheophyta</taxon>
        <taxon>Spermatophyta</taxon>
        <taxon>Magnoliopsida</taxon>
        <taxon>Liliopsida</taxon>
        <taxon>Asparagales</taxon>
        <taxon>Orchidaceae</taxon>
        <taxon>Epidendroideae</taxon>
        <taxon>Malaxideae</taxon>
        <taxon>Dendrobiinae</taxon>
        <taxon>Dendrobium</taxon>
    </lineage>
</organism>
<feature type="compositionally biased region" description="Basic and acidic residues" evidence="1">
    <location>
        <begin position="152"/>
        <end position="171"/>
    </location>
</feature>
<feature type="compositionally biased region" description="Polar residues" evidence="1">
    <location>
        <begin position="89"/>
        <end position="101"/>
    </location>
</feature>